<dbReference type="OrthoDB" id="1809613at2"/>
<evidence type="ECO:0000256" key="4">
    <source>
        <dbReference type="ARBA" id="ARBA00023136"/>
    </source>
</evidence>
<dbReference type="GO" id="GO:0016020">
    <property type="term" value="C:membrane"/>
    <property type="evidence" value="ECO:0007669"/>
    <property type="project" value="UniProtKB-SubCell"/>
</dbReference>
<keyword evidence="7" id="KW-1185">Reference proteome</keyword>
<accession>A0A6C2C2S5</accession>
<evidence type="ECO:0000256" key="2">
    <source>
        <dbReference type="ARBA" id="ARBA00022692"/>
    </source>
</evidence>
<organism evidence="6 7">
    <name type="scientific">Weissella muntiaci</name>
    <dbReference type="NCBI Taxonomy" id="2508881"/>
    <lineage>
        <taxon>Bacteria</taxon>
        <taxon>Bacillati</taxon>
        <taxon>Bacillota</taxon>
        <taxon>Bacilli</taxon>
        <taxon>Lactobacillales</taxon>
        <taxon>Lactobacillaceae</taxon>
        <taxon>Weissella</taxon>
    </lineage>
</organism>
<gene>
    <name evidence="6" type="ORF">ESZ50_11195</name>
</gene>
<dbReference type="PANTHER" id="PTHR37306:SF1">
    <property type="entry name" value="COLICIN V PRODUCTION PROTEIN"/>
    <property type="match status" value="1"/>
</dbReference>
<dbReference type="InterPro" id="IPR003825">
    <property type="entry name" value="Colicin-V_CvpA"/>
</dbReference>
<comment type="caution">
    <text evidence="6">The sequence shown here is derived from an EMBL/GenBank/DDBJ whole genome shotgun (WGS) entry which is preliminary data.</text>
</comment>
<dbReference type="GO" id="GO:0009403">
    <property type="term" value="P:toxin biosynthetic process"/>
    <property type="evidence" value="ECO:0007669"/>
    <property type="project" value="InterPro"/>
</dbReference>
<comment type="subcellular location">
    <subcellularLocation>
        <location evidence="1">Membrane</location>
        <topology evidence="1">Multi-pass membrane protein</topology>
    </subcellularLocation>
</comment>
<evidence type="ECO:0000256" key="3">
    <source>
        <dbReference type="ARBA" id="ARBA00022989"/>
    </source>
</evidence>
<keyword evidence="4 5" id="KW-0472">Membrane</keyword>
<feature type="transmembrane region" description="Helical" evidence="5">
    <location>
        <begin position="116"/>
        <end position="137"/>
    </location>
</feature>
<keyword evidence="3 5" id="KW-1133">Transmembrane helix</keyword>
<keyword evidence="2 5" id="KW-0812">Transmembrane</keyword>
<feature type="transmembrane region" description="Helical" evidence="5">
    <location>
        <begin position="34"/>
        <end position="56"/>
    </location>
</feature>
<sequence length="179" mass="20737">MLLTILLLLVLLAAWVRGYRNGLLRTFVRMVGRILIWVIAILLAHRFGVWLMDTFFSSATAQYGATTVPDIAKDTALQFMASGIAFGLITMIGYFILRSVENGVKFLNHIPVIGWINRLLGAILNLIIIYILIFFILQIFQTWQVTWWQDQLTNSKLAQWILTQTPFLSSEIYQWWIRQ</sequence>
<dbReference type="EMBL" id="SDGZ01000030">
    <property type="protein sequence ID" value="TYC47786.1"/>
    <property type="molecule type" value="Genomic_DNA"/>
</dbReference>
<feature type="transmembrane region" description="Helical" evidence="5">
    <location>
        <begin position="76"/>
        <end position="96"/>
    </location>
</feature>
<evidence type="ECO:0000256" key="1">
    <source>
        <dbReference type="ARBA" id="ARBA00004141"/>
    </source>
</evidence>
<dbReference type="AlphaFoldDB" id="A0A6C2C2S5"/>
<dbReference type="RefSeq" id="WP_148624005.1">
    <property type="nucleotide sequence ID" value="NZ_SDGZ01000030.1"/>
</dbReference>
<dbReference type="Pfam" id="PF02674">
    <property type="entry name" value="Colicin_V"/>
    <property type="match status" value="1"/>
</dbReference>
<evidence type="ECO:0000256" key="5">
    <source>
        <dbReference type="SAM" id="Phobius"/>
    </source>
</evidence>
<proteinExistence type="predicted"/>
<evidence type="ECO:0000313" key="6">
    <source>
        <dbReference type="EMBL" id="TYC47786.1"/>
    </source>
</evidence>
<dbReference type="PANTHER" id="PTHR37306">
    <property type="entry name" value="COLICIN V PRODUCTION PROTEIN"/>
    <property type="match status" value="1"/>
</dbReference>
<reference evidence="6 7" key="1">
    <citation type="submission" date="2019-01" db="EMBL/GenBank/DDBJ databases">
        <title>Weissella sp. nov., a novel lactic acid bacterium isolated from animal feces.</title>
        <authorList>
            <person name="Wang L.-T."/>
        </authorList>
    </citation>
    <scope>NUCLEOTIDE SEQUENCE [LARGE SCALE GENOMIC DNA]</scope>
    <source>
        <strain evidence="6 7">8H-2</strain>
    </source>
</reference>
<dbReference type="Proteomes" id="UP000371977">
    <property type="component" value="Unassembled WGS sequence"/>
</dbReference>
<evidence type="ECO:0000313" key="7">
    <source>
        <dbReference type="Proteomes" id="UP000371977"/>
    </source>
</evidence>
<name>A0A6C2C2S5_9LACO</name>
<protein>
    <submittedName>
        <fullName evidence="6">CvpA family protein</fullName>
    </submittedName>
</protein>